<evidence type="ECO:0000313" key="3">
    <source>
        <dbReference type="Proteomes" id="UP000001070"/>
    </source>
</evidence>
<dbReference type="PhylomeDB" id="B4JCH7"/>
<protein>
    <submittedName>
        <fullName evidence="2">GH10659</fullName>
    </submittedName>
</protein>
<dbReference type="OMA" id="AANCNIC"/>
<proteinExistence type="predicted"/>
<feature type="region of interest" description="Disordered" evidence="1">
    <location>
        <begin position="312"/>
        <end position="378"/>
    </location>
</feature>
<reference evidence="2 3" key="1">
    <citation type="journal article" date="2007" name="Nature">
        <title>Evolution of genes and genomes on the Drosophila phylogeny.</title>
        <authorList>
            <consortium name="Drosophila 12 Genomes Consortium"/>
            <person name="Clark A.G."/>
            <person name="Eisen M.B."/>
            <person name="Smith D.R."/>
            <person name="Bergman C.M."/>
            <person name="Oliver B."/>
            <person name="Markow T.A."/>
            <person name="Kaufman T.C."/>
            <person name="Kellis M."/>
            <person name="Gelbart W."/>
            <person name="Iyer V.N."/>
            <person name="Pollard D.A."/>
            <person name="Sackton T.B."/>
            <person name="Larracuente A.M."/>
            <person name="Singh N.D."/>
            <person name="Abad J.P."/>
            <person name="Abt D.N."/>
            <person name="Adryan B."/>
            <person name="Aguade M."/>
            <person name="Akashi H."/>
            <person name="Anderson W.W."/>
            <person name="Aquadro C.F."/>
            <person name="Ardell D.H."/>
            <person name="Arguello R."/>
            <person name="Artieri C.G."/>
            <person name="Barbash D.A."/>
            <person name="Barker D."/>
            <person name="Barsanti P."/>
            <person name="Batterham P."/>
            <person name="Batzoglou S."/>
            <person name="Begun D."/>
            <person name="Bhutkar A."/>
            <person name="Blanco E."/>
            <person name="Bosak S.A."/>
            <person name="Bradley R.K."/>
            <person name="Brand A.D."/>
            <person name="Brent M.R."/>
            <person name="Brooks A.N."/>
            <person name="Brown R.H."/>
            <person name="Butlin R.K."/>
            <person name="Caggese C."/>
            <person name="Calvi B.R."/>
            <person name="Bernardo de Carvalho A."/>
            <person name="Caspi A."/>
            <person name="Castrezana S."/>
            <person name="Celniker S.E."/>
            <person name="Chang J.L."/>
            <person name="Chapple C."/>
            <person name="Chatterji S."/>
            <person name="Chinwalla A."/>
            <person name="Civetta A."/>
            <person name="Clifton S.W."/>
            <person name="Comeron J.M."/>
            <person name="Costello J.C."/>
            <person name="Coyne J.A."/>
            <person name="Daub J."/>
            <person name="David R.G."/>
            <person name="Delcher A.L."/>
            <person name="Delehaunty K."/>
            <person name="Do C.B."/>
            <person name="Ebling H."/>
            <person name="Edwards K."/>
            <person name="Eickbush T."/>
            <person name="Evans J.D."/>
            <person name="Filipski A."/>
            <person name="Findeiss S."/>
            <person name="Freyhult E."/>
            <person name="Fulton L."/>
            <person name="Fulton R."/>
            <person name="Garcia A.C."/>
            <person name="Gardiner A."/>
            <person name="Garfield D.A."/>
            <person name="Garvin B.E."/>
            <person name="Gibson G."/>
            <person name="Gilbert D."/>
            <person name="Gnerre S."/>
            <person name="Godfrey J."/>
            <person name="Good R."/>
            <person name="Gotea V."/>
            <person name="Gravely B."/>
            <person name="Greenberg A.J."/>
            <person name="Griffiths-Jones S."/>
            <person name="Gross S."/>
            <person name="Guigo R."/>
            <person name="Gustafson E.A."/>
            <person name="Haerty W."/>
            <person name="Hahn M.W."/>
            <person name="Halligan D.L."/>
            <person name="Halpern A.L."/>
            <person name="Halter G.M."/>
            <person name="Han M.V."/>
            <person name="Heger A."/>
            <person name="Hillier L."/>
            <person name="Hinrichs A.S."/>
            <person name="Holmes I."/>
            <person name="Hoskins R.A."/>
            <person name="Hubisz M.J."/>
            <person name="Hultmark D."/>
            <person name="Huntley M.A."/>
            <person name="Jaffe D.B."/>
            <person name="Jagadeeshan S."/>
            <person name="Jeck W.R."/>
            <person name="Johnson J."/>
            <person name="Jones C.D."/>
            <person name="Jordan W.C."/>
            <person name="Karpen G.H."/>
            <person name="Kataoka E."/>
            <person name="Keightley P.D."/>
            <person name="Kheradpour P."/>
            <person name="Kirkness E.F."/>
            <person name="Koerich L.B."/>
            <person name="Kristiansen K."/>
            <person name="Kudrna D."/>
            <person name="Kulathinal R.J."/>
            <person name="Kumar S."/>
            <person name="Kwok R."/>
            <person name="Lander E."/>
            <person name="Langley C.H."/>
            <person name="Lapoint R."/>
            <person name="Lazzaro B.P."/>
            <person name="Lee S.J."/>
            <person name="Levesque L."/>
            <person name="Li R."/>
            <person name="Lin C.F."/>
            <person name="Lin M.F."/>
            <person name="Lindblad-Toh K."/>
            <person name="Llopart A."/>
            <person name="Long M."/>
            <person name="Low L."/>
            <person name="Lozovsky E."/>
            <person name="Lu J."/>
            <person name="Luo M."/>
            <person name="Machado C.A."/>
            <person name="Makalowski W."/>
            <person name="Marzo M."/>
            <person name="Matsuda M."/>
            <person name="Matzkin L."/>
            <person name="McAllister B."/>
            <person name="McBride C.S."/>
            <person name="McKernan B."/>
            <person name="McKernan K."/>
            <person name="Mendez-Lago M."/>
            <person name="Minx P."/>
            <person name="Mollenhauer M.U."/>
            <person name="Montooth K."/>
            <person name="Mount S.M."/>
            <person name="Mu X."/>
            <person name="Myers E."/>
            <person name="Negre B."/>
            <person name="Newfeld S."/>
            <person name="Nielsen R."/>
            <person name="Noor M.A."/>
            <person name="O'Grady P."/>
            <person name="Pachter L."/>
            <person name="Papaceit M."/>
            <person name="Parisi M.J."/>
            <person name="Parisi M."/>
            <person name="Parts L."/>
            <person name="Pedersen J.S."/>
            <person name="Pesole G."/>
            <person name="Phillippy A.M."/>
            <person name="Ponting C.P."/>
            <person name="Pop M."/>
            <person name="Porcelli D."/>
            <person name="Powell J.R."/>
            <person name="Prohaska S."/>
            <person name="Pruitt K."/>
            <person name="Puig M."/>
            <person name="Quesneville H."/>
            <person name="Ram K.R."/>
            <person name="Rand D."/>
            <person name="Rasmussen M.D."/>
            <person name="Reed L.K."/>
            <person name="Reenan R."/>
            <person name="Reily A."/>
            <person name="Remington K.A."/>
            <person name="Rieger T.T."/>
            <person name="Ritchie M.G."/>
            <person name="Robin C."/>
            <person name="Rogers Y.H."/>
            <person name="Rohde C."/>
            <person name="Rozas J."/>
            <person name="Rubenfield M.J."/>
            <person name="Ruiz A."/>
            <person name="Russo S."/>
            <person name="Salzberg S.L."/>
            <person name="Sanchez-Gracia A."/>
            <person name="Saranga D.J."/>
            <person name="Sato H."/>
            <person name="Schaeffer S.W."/>
            <person name="Schatz M.C."/>
            <person name="Schlenke T."/>
            <person name="Schwartz R."/>
            <person name="Segarra C."/>
            <person name="Singh R.S."/>
            <person name="Sirot L."/>
            <person name="Sirota M."/>
            <person name="Sisneros N.B."/>
            <person name="Smith C.D."/>
            <person name="Smith T.F."/>
            <person name="Spieth J."/>
            <person name="Stage D.E."/>
            <person name="Stark A."/>
            <person name="Stephan W."/>
            <person name="Strausberg R.L."/>
            <person name="Strempel S."/>
            <person name="Sturgill D."/>
            <person name="Sutton G."/>
            <person name="Sutton G.G."/>
            <person name="Tao W."/>
            <person name="Teichmann S."/>
            <person name="Tobari Y.N."/>
            <person name="Tomimura Y."/>
            <person name="Tsolas J.M."/>
            <person name="Valente V.L."/>
            <person name="Venter E."/>
            <person name="Venter J.C."/>
            <person name="Vicario S."/>
            <person name="Vieira F.G."/>
            <person name="Vilella A.J."/>
            <person name="Villasante A."/>
            <person name="Walenz B."/>
            <person name="Wang J."/>
            <person name="Wasserman M."/>
            <person name="Watts T."/>
            <person name="Wilson D."/>
            <person name="Wilson R.K."/>
            <person name="Wing R.A."/>
            <person name="Wolfner M.F."/>
            <person name="Wong A."/>
            <person name="Wong G.K."/>
            <person name="Wu C.I."/>
            <person name="Wu G."/>
            <person name="Yamamoto D."/>
            <person name="Yang H.P."/>
            <person name="Yang S.P."/>
            <person name="Yorke J.A."/>
            <person name="Yoshida K."/>
            <person name="Zdobnov E."/>
            <person name="Zhang P."/>
            <person name="Zhang Y."/>
            <person name="Zimin A.V."/>
            <person name="Baldwin J."/>
            <person name="Abdouelleil A."/>
            <person name="Abdulkadir J."/>
            <person name="Abebe A."/>
            <person name="Abera B."/>
            <person name="Abreu J."/>
            <person name="Acer S.C."/>
            <person name="Aftuck L."/>
            <person name="Alexander A."/>
            <person name="An P."/>
            <person name="Anderson E."/>
            <person name="Anderson S."/>
            <person name="Arachi H."/>
            <person name="Azer M."/>
            <person name="Bachantsang P."/>
            <person name="Barry A."/>
            <person name="Bayul T."/>
            <person name="Berlin A."/>
            <person name="Bessette D."/>
            <person name="Bloom T."/>
            <person name="Blye J."/>
            <person name="Boguslavskiy L."/>
            <person name="Bonnet C."/>
            <person name="Boukhgalter B."/>
            <person name="Bourzgui I."/>
            <person name="Brown A."/>
            <person name="Cahill P."/>
            <person name="Channer S."/>
            <person name="Cheshatsang Y."/>
            <person name="Chuda L."/>
            <person name="Citroen M."/>
            <person name="Collymore A."/>
            <person name="Cooke P."/>
            <person name="Costello M."/>
            <person name="D'Aco K."/>
            <person name="Daza R."/>
            <person name="De Haan G."/>
            <person name="DeGray S."/>
            <person name="DeMaso C."/>
            <person name="Dhargay N."/>
            <person name="Dooley K."/>
            <person name="Dooley E."/>
            <person name="Doricent M."/>
            <person name="Dorje P."/>
            <person name="Dorjee K."/>
            <person name="Dupes A."/>
            <person name="Elong R."/>
            <person name="Falk J."/>
            <person name="Farina A."/>
            <person name="Faro S."/>
            <person name="Ferguson D."/>
            <person name="Fisher S."/>
            <person name="Foley C.D."/>
            <person name="Franke A."/>
            <person name="Friedrich D."/>
            <person name="Gadbois L."/>
            <person name="Gearin G."/>
            <person name="Gearin C.R."/>
            <person name="Giannoukos G."/>
            <person name="Goode T."/>
            <person name="Graham J."/>
            <person name="Grandbois E."/>
            <person name="Grewal S."/>
            <person name="Gyaltsen K."/>
            <person name="Hafez N."/>
            <person name="Hagos B."/>
            <person name="Hall J."/>
            <person name="Henson C."/>
            <person name="Hollinger A."/>
            <person name="Honan T."/>
            <person name="Huard M.D."/>
            <person name="Hughes L."/>
            <person name="Hurhula B."/>
            <person name="Husby M.E."/>
            <person name="Kamat A."/>
            <person name="Kanga B."/>
            <person name="Kashin S."/>
            <person name="Khazanovich D."/>
            <person name="Kisner P."/>
            <person name="Lance K."/>
            <person name="Lara M."/>
            <person name="Lee W."/>
            <person name="Lennon N."/>
            <person name="Letendre F."/>
            <person name="LeVine R."/>
            <person name="Lipovsky A."/>
            <person name="Liu X."/>
            <person name="Liu J."/>
            <person name="Liu S."/>
            <person name="Lokyitsang T."/>
            <person name="Lokyitsang Y."/>
            <person name="Lubonja R."/>
            <person name="Lui A."/>
            <person name="MacDonald P."/>
            <person name="Magnisalis V."/>
            <person name="Maru K."/>
            <person name="Matthews C."/>
            <person name="McCusker W."/>
            <person name="McDonough S."/>
            <person name="Mehta T."/>
            <person name="Meldrim J."/>
            <person name="Meneus L."/>
            <person name="Mihai O."/>
            <person name="Mihalev A."/>
            <person name="Mihova T."/>
            <person name="Mittelman R."/>
            <person name="Mlenga V."/>
            <person name="Montmayeur A."/>
            <person name="Mulrain L."/>
            <person name="Navidi A."/>
            <person name="Naylor J."/>
            <person name="Negash T."/>
            <person name="Nguyen T."/>
            <person name="Nguyen N."/>
            <person name="Nicol R."/>
            <person name="Norbu C."/>
            <person name="Norbu N."/>
            <person name="Novod N."/>
            <person name="O'Neill B."/>
            <person name="Osman S."/>
            <person name="Markiewicz E."/>
            <person name="Oyono O.L."/>
            <person name="Patti C."/>
            <person name="Phunkhang P."/>
            <person name="Pierre F."/>
            <person name="Priest M."/>
            <person name="Raghuraman S."/>
            <person name="Rege F."/>
            <person name="Reyes R."/>
            <person name="Rise C."/>
            <person name="Rogov P."/>
            <person name="Ross K."/>
            <person name="Ryan E."/>
            <person name="Settipalli S."/>
            <person name="Shea T."/>
            <person name="Sherpa N."/>
            <person name="Shi L."/>
            <person name="Shih D."/>
            <person name="Sparrow T."/>
            <person name="Spaulding J."/>
            <person name="Stalker J."/>
            <person name="Stange-Thomann N."/>
            <person name="Stavropoulos S."/>
            <person name="Stone C."/>
            <person name="Strader C."/>
            <person name="Tesfaye S."/>
            <person name="Thomson T."/>
            <person name="Thoulutsang Y."/>
            <person name="Thoulutsang D."/>
            <person name="Topham K."/>
            <person name="Topping I."/>
            <person name="Tsamla T."/>
            <person name="Vassiliev H."/>
            <person name="Vo A."/>
            <person name="Wangchuk T."/>
            <person name="Wangdi T."/>
            <person name="Weiand M."/>
            <person name="Wilkinson J."/>
            <person name="Wilson A."/>
            <person name="Yadav S."/>
            <person name="Young G."/>
            <person name="Yu Q."/>
            <person name="Zembek L."/>
            <person name="Zhong D."/>
            <person name="Zimmer A."/>
            <person name="Zwirko Z."/>
            <person name="Jaffe D.B."/>
            <person name="Alvarez P."/>
            <person name="Brockman W."/>
            <person name="Butler J."/>
            <person name="Chin C."/>
            <person name="Gnerre S."/>
            <person name="Grabherr M."/>
            <person name="Kleber M."/>
            <person name="Mauceli E."/>
            <person name="MacCallum I."/>
        </authorList>
    </citation>
    <scope>NUCLEOTIDE SEQUENCE [LARGE SCALE GENOMIC DNA]</scope>
    <source>
        <strain evidence="3">Tucson 15287-2541.00</strain>
    </source>
</reference>
<dbReference type="OrthoDB" id="7873011at2759"/>
<gene>
    <name evidence="2" type="primary">Dgri\GH10659</name>
    <name evidence="2" type="ORF">Dgri_GH10659</name>
</gene>
<evidence type="ECO:0000256" key="1">
    <source>
        <dbReference type="SAM" id="MobiDB-lite"/>
    </source>
</evidence>
<feature type="region of interest" description="Disordered" evidence="1">
    <location>
        <begin position="56"/>
        <end position="87"/>
    </location>
</feature>
<feature type="compositionally biased region" description="Basic and acidic residues" evidence="1">
    <location>
        <begin position="435"/>
        <end position="448"/>
    </location>
</feature>
<feature type="region of interest" description="Disordered" evidence="1">
    <location>
        <begin position="416"/>
        <end position="502"/>
    </location>
</feature>
<feature type="compositionally biased region" description="Low complexity" evidence="1">
    <location>
        <begin position="489"/>
        <end position="502"/>
    </location>
</feature>
<sequence length="502" mass="55298">MFRFYELYSLYLKKMSRFGTTPTWCLCEKLPRSILHIAPTPDVWCKVCGRRRRPRAYASSSSDEEEKAAERRRAEEEKAQPGLVHAKKPQLKSVAKCRYSNNKVNVGRTGHYRKPQRMQPKGKDGDDPATGNLLEIDAEAKASTPPASTPARKTTESLWHLSSSDMPNLEAIAPDIVNRPVHLRQRQPVQHEQIFYSEFIPLNHPITNVASGAISKRQRHVFGRPLPRHCSRPLPPLSEIPTRQQIVRAKGGGLASKDIHVADAVSQFEPFDSYDGPSEDALVVDSAWLVLHQSNASQMAQRMYLPRTQHFELEPSSSSNSTSSPFDEPTAPPADPQAATVIAPLQPDSSASSSNSSNSSSLKCSTPRPESACSRGGEVPAYDDLLAIEGTDKMLWNTPTNPIIKNEMTELTLMTEQDKPAESHQSASVQVITEAGDRQDKTPTKNVEEDTPLSDPNHSNDMSNELPLNSSNKSAENVHTSGIKENGRSTSSTLSKSCSCLA</sequence>
<dbReference type="EMBL" id="CH916368">
    <property type="protein sequence ID" value="EDW03131.1"/>
    <property type="molecule type" value="Genomic_DNA"/>
</dbReference>
<evidence type="ECO:0000313" key="2">
    <source>
        <dbReference type="EMBL" id="EDW03131.1"/>
    </source>
</evidence>
<dbReference type="HOGENOM" id="CLU_543226_0_0_1"/>
<dbReference type="InParanoid" id="B4JCH7"/>
<dbReference type="eggNOG" id="ENOG502T90E">
    <property type="taxonomic scope" value="Eukaryota"/>
</dbReference>
<organism evidence="3">
    <name type="scientific">Drosophila grimshawi</name>
    <name type="common">Hawaiian fruit fly</name>
    <name type="synonym">Idiomyia grimshawi</name>
    <dbReference type="NCBI Taxonomy" id="7222"/>
    <lineage>
        <taxon>Eukaryota</taxon>
        <taxon>Metazoa</taxon>
        <taxon>Ecdysozoa</taxon>
        <taxon>Arthropoda</taxon>
        <taxon>Hexapoda</taxon>
        <taxon>Insecta</taxon>
        <taxon>Pterygota</taxon>
        <taxon>Neoptera</taxon>
        <taxon>Endopterygota</taxon>
        <taxon>Diptera</taxon>
        <taxon>Brachycera</taxon>
        <taxon>Muscomorpha</taxon>
        <taxon>Ephydroidea</taxon>
        <taxon>Drosophilidae</taxon>
        <taxon>Drosophila</taxon>
        <taxon>Hawaiian Drosophila</taxon>
    </lineage>
</organism>
<keyword evidence="3" id="KW-1185">Reference proteome</keyword>
<feature type="compositionally biased region" description="Polar residues" evidence="1">
    <location>
        <begin position="454"/>
        <end position="480"/>
    </location>
</feature>
<feature type="compositionally biased region" description="Low complexity" evidence="1">
    <location>
        <begin position="349"/>
        <end position="361"/>
    </location>
</feature>
<feature type="region of interest" description="Disordered" evidence="1">
    <location>
        <begin position="105"/>
        <end position="131"/>
    </location>
</feature>
<dbReference type="AlphaFoldDB" id="B4JCH7"/>
<feature type="compositionally biased region" description="Basic and acidic residues" evidence="1">
    <location>
        <begin position="68"/>
        <end position="79"/>
    </location>
</feature>
<dbReference type="Proteomes" id="UP000001070">
    <property type="component" value="Unassembled WGS sequence"/>
</dbReference>
<accession>B4JCH7</accession>
<name>B4JCH7_DROGR</name>